<sequence>MENITFNELLSIIEDKDLNLTWCDHDNWTVKRALDYIEELSVLYPSGIRIIKDYENVIEIYYKDKVIQRYIIAG</sequence>
<dbReference type="Proteomes" id="UP001141933">
    <property type="component" value="Unassembled WGS sequence"/>
</dbReference>
<keyword evidence="2" id="KW-1185">Reference proteome</keyword>
<comment type="caution">
    <text evidence="1">The sequence shown here is derived from an EMBL/GenBank/DDBJ whole genome shotgun (WGS) entry which is preliminary data.</text>
</comment>
<gene>
    <name evidence="1" type="ORF">O6P32_01750</name>
</gene>
<dbReference type="EMBL" id="JAPZVM010000001">
    <property type="protein sequence ID" value="MCZ8371430.1"/>
    <property type="molecule type" value="Genomic_DNA"/>
</dbReference>
<accession>A0ABT4PEF8</accession>
<reference evidence="1" key="1">
    <citation type="submission" date="2022-12" db="EMBL/GenBank/DDBJ databases">
        <title>Phocaeicola acetigenes sp. nov., isolated feces from a healthy human.</title>
        <authorList>
            <person name="Do H."/>
            <person name="Ha Y.B."/>
            <person name="Kim J.-S."/>
            <person name="Suh M.K."/>
            <person name="Kim H.S."/>
            <person name="Lee J.-S."/>
        </authorList>
    </citation>
    <scope>NUCLEOTIDE SEQUENCE</scope>
    <source>
        <strain evidence="1">KGMB11183</strain>
    </source>
</reference>
<protein>
    <submittedName>
        <fullName evidence="1">Uncharacterized protein</fullName>
    </submittedName>
</protein>
<name>A0ABT4PEF8_9BACT</name>
<proteinExistence type="predicted"/>
<evidence type="ECO:0000313" key="2">
    <source>
        <dbReference type="Proteomes" id="UP001141933"/>
    </source>
</evidence>
<evidence type="ECO:0000313" key="1">
    <source>
        <dbReference type="EMBL" id="MCZ8371430.1"/>
    </source>
</evidence>
<dbReference type="RefSeq" id="WP_269876458.1">
    <property type="nucleotide sequence ID" value="NZ_JAPZVM010000001.1"/>
</dbReference>
<organism evidence="1 2">
    <name type="scientific">Phocaeicola acetigenes</name>
    <dbReference type="NCBI Taxonomy" id="3016083"/>
    <lineage>
        <taxon>Bacteria</taxon>
        <taxon>Pseudomonadati</taxon>
        <taxon>Bacteroidota</taxon>
        <taxon>Bacteroidia</taxon>
        <taxon>Bacteroidales</taxon>
        <taxon>Bacteroidaceae</taxon>
        <taxon>Phocaeicola</taxon>
    </lineage>
</organism>